<gene>
    <name evidence="2" type="ORF">HanXRQr2_Chr06g0241801</name>
</gene>
<dbReference type="EMBL" id="MNCJ02000321">
    <property type="protein sequence ID" value="KAF5800888.1"/>
    <property type="molecule type" value="Genomic_DNA"/>
</dbReference>
<feature type="region of interest" description="Disordered" evidence="1">
    <location>
        <begin position="44"/>
        <end position="71"/>
    </location>
</feature>
<evidence type="ECO:0000313" key="2">
    <source>
        <dbReference type="EMBL" id="KAF5800888.1"/>
    </source>
</evidence>
<organism evidence="2 3">
    <name type="scientific">Helianthus annuus</name>
    <name type="common">Common sunflower</name>
    <dbReference type="NCBI Taxonomy" id="4232"/>
    <lineage>
        <taxon>Eukaryota</taxon>
        <taxon>Viridiplantae</taxon>
        <taxon>Streptophyta</taxon>
        <taxon>Embryophyta</taxon>
        <taxon>Tracheophyta</taxon>
        <taxon>Spermatophyta</taxon>
        <taxon>Magnoliopsida</taxon>
        <taxon>eudicotyledons</taxon>
        <taxon>Gunneridae</taxon>
        <taxon>Pentapetalae</taxon>
        <taxon>asterids</taxon>
        <taxon>campanulids</taxon>
        <taxon>Asterales</taxon>
        <taxon>Asteraceae</taxon>
        <taxon>Asteroideae</taxon>
        <taxon>Heliantheae alliance</taxon>
        <taxon>Heliantheae</taxon>
        <taxon>Helianthus</taxon>
    </lineage>
</organism>
<sequence length="71" mass="8460">MCYVPICLCVCIYIYKCYTRKPKPQATRLETMVSSEHYVIHVNRNHKQPDSRPWSRVNISNGPARPWPRRN</sequence>
<dbReference type="AlphaFoldDB" id="A0A9K3NIK9"/>
<protein>
    <submittedName>
        <fullName evidence="2">Uncharacterized protein</fullName>
    </submittedName>
</protein>
<keyword evidence="3" id="KW-1185">Reference proteome</keyword>
<name>A0A9K3NIK9_HELAN</name>
<comment type="caution">
    <text evidence="2">The sequence shown here is derived from an EMBL/GenBank/DDBJ whole genome shotgun (WGS) entry which is preliminary data.</text>
</comment>
<accession>A0A9K3NIK9</accession>
<evidence type="ECO:0000256" key="1">
    <source>
        <dbReference type="SAM" id="MobiDB-lite"/>
    </source>
</evidence>
<evidence type="ECO:0000313" key="3">
    <source>
        <dbReference type="Proteomes" id="UP000215914"/>
    </source>
</evidence>
<reference evidence="2" key="1">
    <citation type="journal article" date="2017" name="Nature">
        <title>The sunflower genome provides insights into oil metabolism, flowering and Asterid evolution.</title>
        <authorList>
            <person name="Badouin H."/>
            <person name="Gouzy J."/>
            <person name="Grassa C.J."/>
            <person name="Murat F."/>
            <person name="Staton S.E."/>
            <person name="Cottret L."/>
            <person name="Lelandais-Briere C."/>
            <person name="Owens G.L."/>
            <person name="Carrere S."/>
            <person name="Mayjonade B."/>
            <person name="Legrand L."/>
            <person name="Gill N."/>
            <person name="Kane N.C."/>
            <person name="Bowers J.E."/>
            <person name="Hubner S."/>
            <person name="Bellec A."/>
            <person name="Berard A."/>
            <person name="Berges H."/>
            <person name="Blanchet N."/>
            <person name="Boniface M.C."/>
            <person name="Brunel D."/>
            <person name="Catrice O."/>
            <person name="Chaidir N."/>
            <person name="Claudel C."/>
            <person name="Donnadieu C."/>
            <person name="Faraut T."/>
            <person name="Fievet G."/>
            <person name="Helmstetter N."/>
            <person name="King M."/>
            <person name="Knapp S.J."/>
            <person name="Lai Z."/>
            <person name="Le Paslier M.C."/>
            <person name="Lippi Y."/>
            <person name="Lorenzon L."/>
            <person name="Mandel J.R."/>
            <person name="Marage G."/>
            <person name="Marchand G."/>
            <person name="Marquand E."/>
            <person name="Bret-Mestries E."/>
            <person name="Morien E."/>
            <person name="Nambeesan S."/>
            <person name="Nguyen T."/>
            <person name="Pegot-Espagnet P."/>
            <person name="Pouilly N."/>
            <person name="Raftis F."/>
            <person name="Sallet E."/>
            <person name="Schiex T."/>
            <person name="Thomas J."/>
            <person name="Vandecasteele C."/>
            <person name="Vares D."/>
            <person name="Vear F."/>
            <person name="Vautrin S."/>
            <person name="Crespi M."/>
            <person name="Mangin B."/>
            <person name="Burke J.M."/>
            <person name="Salse J."/>
            <person name="Munos S."/>
            <person name="Vincourt P."/>
            <person name="Rieseberg L.H."/>
            <person name="Langlade N.B."/>
        </authorList>
    </citation>
    <scope>NUCLEOTIDE SEQUENCE</scope>
    <source>
        <tissue evidence="2">Leaves</tissue>
    </source>
</reference>
<dbReference type="Gramene" id="mRNA:HanXRQr2_Chr06g0241801">
    <property type="protein sequence ID" value="mRNA:HanXRQr2_Chr06g0241801"/>
    <property type="gene ID" value="HanXRQr2_Chr06g0241801"/>
</dbReference>
<proteinExistence type="predicted"/>
<dbReference type="Proteomes" id="UP000215914">
    <property type="component" value="Unassembled WGS sequence"/>
</dbReference>
<reference evidence="2" key="2">
    <citation type="submission" date="2020-06" db="EMBL/GenBank/DDBJ databases">
        <title>Helianthus annuus Genome sequencing and assembly Release 2.</title>
        <authorList>
            <person name="Gouzy J."/>
            <person name="Langlade N."/>
            <person name="Munos S."/>
        </authorList>
    </citation>
    <scope>NUCLEOTIDE SEQUENCE</scope>
    <source>
        <tissue evidence="2">Leaves</tissue>
    </source>
</reference>